<feature type="coiled-coil region" evidence="1">
    <location>
        <begin position="115"/>
        <end position="174"/>
    </location>
</feature>
<evidence type="ECO:0000256" key="1">
    <source>
        <dbReference type="SAM" id="Coils"/>
    </source>
</evidence>
<sequence>MRQSNVDRDNWRVSCRERLSSHIRNTLGIMVKPSEVRLSPGPNDPYAWKILPEKHLAFSEIFSKNLSQHSINAYKALCEGVGISFEAVYASTNDTNKLNQLTPLQLDDISFSTKIEHLQSANIKLLEEMEAWKEKAVVESERAKLTDEQYRRLRESSEEQLRKICESNQHLQEQVENSAASTEYLKNTLLKCVQGLGTAVPMLEELRKGISFVVS</sequence>
<reference evidence="4" key="2">
    <citation type="submission" date="2020-04" db="EMBL/GenBank/DDBJ databases">
        <authorList>
            <consortium name="NCBI Genome Project"/>
        </authorList>
    </citation>
    <scope>NUCLEOTIDE SEQUENCE</scope>
    <source>
        <strain evidence="4">CBS 781.70</strain>
    </source>
</reference>
<evidence type="ECO:0000313" key="2">
    <source>
        <dbReference type="EMBL" id="KAF1807831.1"/>
    </source>
</evidence>
<organism evidence="2">
    <name type="scientific">Eremomyces bilateralis CBS 781.70</name>
    <dbReference type="NCBI Taxonomy" id="1392243"/>
    <lineage>
        <taxon>Eukaryota</taxon>
        <taxon>Fungi</taxon>
        <taxon>Dikarya</taxon>
        <taxon>Ascomycota</taxon>
        <taxon>Pezizomycotina</taxon>
        <taxon>Dothideomycetes</taxon>
        <taxon>Dothideomycetes incertae sedis</taxon>
        <taxon>Eremomycetales</taxon>
        <taxon>Eremomycetaceae</taxon>
        <taxon>Eremomyces</taxon>
    </lineage>
</organism>
<evidence type="ECO:0000313" key="3">
    <source>
        <dbReference type="Proteomes" id="UP000504638"/>
    </source>
</evidence>
<keyword evidence="1" id="KW-0175">Coiled coil</keyword>
<dbReference type="AlphaFoldDB" id="A0A6G1FQ65"/>
<evidence type="ECO:0000313" key="4">
    <source>
        <dbReference type="RefSeq" id="XP_033529462.1"/>
    </source>
</evidence>
<dbReference type="RefSeq" id="XP_033529462.1">
    <property type="nucleotide sequence ID" value="XM_033677247.1"/>
</dbReference>
<dbReference type="OrthoDB" id="5428321at2759"/>
<reference evidence="4" key="3">
    <citation type="submission" date="2025-04" db="UniProtKB">
        <authorList>
            <consortium name="RefSeq"/>
        </authorList>
    </citation>
    <scope>IDENTIFICATION</scope>
    <source>
        <strain evidence="4">CBS 781.70</strain>
    </source>
</reference>
<dbReference type="EMBL" id="ML975219">
    <property type="protein sequence ID" value="KAF1807831.1"/>
    <property type="molecule type" value="Genomic_DNA"/>
</dbReference>
<dbReference type="Proteomes" id="UP000504638">
    <property type="component" value="Unplaced"/>
</dbReference>
<gene>
    <name evidence="2 4" type="ORF">P152DRAFT_425990</name>
</gene>
<name>A0A6G1FQ65_9PEZI</name>
<keyword evidence="3" id="KW-1185">Reference proteome</keyword>
<protein>
    <submittedName>
        <fullName evidence="2 4">Uncharacterized protein</fullName>
    </submittedName>
</protein>
<dbReference type="GeneID" id="54417817"/>
<proteinExistence type="predicted"/>
<reference evidence="2 4" key="1">
    <citation type="submission" date="2020-01" db="EMBL/GenBank/DDBJ databases">
        <authorList>
            <consortium name="DOE Joint Genome Institute"/>
            <person name="Haridas S."/>
            <person name="Albert R."/>
            <person name="Binder M."/>
            <person name="Bloem J."/>
            <person name="Labutti K."/>
            <person name="Salamov A."/>
            <person name="Andreopoulos B."/>
            <person name="Baker S.E."/>
            <person name="Barry K."/>
            <person name="Bills G."/>
            <person name="Bluhm B.H."/>
            <person name="Cannon C."/>
            <person name="Castanera R."/>
            <person name="Culley D.E."/>
            <person name="Daum C."/>
            <person name="Ezra D."/>
            <person name="Gonzalez J.B."/>
            <person name="Henrissat B."/>
            <person name="Kuo A."/>
            <person name="Liang C."/>
            <person name="Lipzen A."/>
            <person name="Lutzoni F."/>
            <person name="Magnuson J."/>
            <person name="Mondo S."/>
            <person name="Nolan M."/>
            <person name="Ohm R."/>
            <person name="Pangilinan J."/>
            <person name="Park H.-J."/>
            <person name="Ramirez L."/>
            <person name="Alfaro M."/>
            <person name="Sun H."/>
            <person name="Tritt A."/>
            <person name="Yoshinaga Y."/>
            <person name="Zwiers L.-H."/>
            <person name="Turgeon B.G."/>
            <person name="Goodwin S.B."/>
            <person name="Spatafora J.W."/>
            <person name="Crous P.W."/>
            <person name="Grigoriev I.V."/>
        </authorList>
    </citation>
    <scope>NUCLEOTIDE SEQUENCE</scope>
    <source>
        <strain evidence="2 4">CBS 781.70</strain>
    </source>
</reference>
<accession>A0A6G1FQ65</accession>